<dbReference type="Gene3D" id="3.30.1250.10">
    <property type="entry name" value="Ribosome maturation protein SBDS, N-terminal domain"/>
    <property type="match status" value="1"/>
</dbReference>
<organism evidence="3 4">
    <name type="scientific">Candida tropicalis (strain ATCC MYA-3404 / T1)</name>
    <name type="common">Yeast</name>
    <dbReference type="NCBI Taxonomy" id="294747"/>
    <lineage>
        <taxon>Eukaryota</taxon>
        <taxon>Fungi</taxon>
        <taxon>Dikarya</taxon>
        <taxon>Ascomycota</taxon>
        <taxon>Saccharomycotina</taxon>
        <taxon>Pichiomycetes</taxon>
        <taxon>Debaryomycetaceae</taxon>
        <taxon>Candida/Lodderomyces clade</taxon>
        <taxon>Candida</taxon>
    </lineage>
</organism>
<keyword evidence="4" id="KW-1185">Reference proteome</keyword>
<dbReference type="RefSeq" id="XP_002547384.1">
    <property type="nucleotide sequence ID" value="XM_002547338.1"/>
</dbReference>
<evidence type="ECO:0000313" key="3">
    <source>
        <dbReference type="EMBL" id="EER34829.1"/>
    </source>
</evidence>
<dbReference type="SUPFAM" id="SSF89895">
    <property type="entry name" value="FYSH domain"/>
    <property type="match status" value="1"/>
</dbReference>
<evidence type="ECO:0000259" key="2">
    <source>
        <dbReference type="Pfam" id="PF01172"/>
    </source>
</evidence>
<proteinExistence type="predicted"/>
<protein>
    <recommendedName>
        <fullName evidence="2">Ribosome maturation protein SDO1/SBDS N-terminal domain-containing protein</fullName>
    </recommendedName>
</protein>
<dbReference type="EMBL" id="GG692396">
    <property type="protein sequence ID" value="EER34829.1"/>
    <property type="molecule type" value="Genomic_DNA"/>
</dbReference>
<dbReference type="STRING" id="294747.C5M759"/>
<dbReference type="OrthoDB" id="2567806at2759"/>
<dbReference type="Pfam" id="PF01172">
    <property type="entry name" value="SBDS_N"/>
    <property type="match status" value="1"/>
</dbReference>
<dbReference type="InterPro" id="IPR036786">
    <property type="entry name" value="Ribosome_mat_SBDS_N_sf"/>
</dbReference>
<dbReference type="GeneID" id="8301510"/>
<evidence type="ECO:0000313" key="4">
    <source>
        <dbReference type="Proteomes" id="UP000002037"/>
    </source>
</evidence>
<evidence type="ECO:0000256" key="1">
    <source>
        <dbReference type="SAM" id="MobiDB-lite"/>
    </source>
</evidence>
<dbReference type="AlphaFoldDB" id="C5M759"/>
<sequence>MPQGSPHKLFYKGKENDFVLFIDDPELLAKYKKEIDAKGSSTVPIIDLVSIFKVFVNRQKGVDGILDEASKSDLSNDFGTSNIDSVIKIILDKGDDKSRSGAIGDTTASKNDSKGAGDSGN</sequence>
<dbReference type="HOGENOM" id="CLU_137480_1_2_1"/>
<accession>C5M759</accession>
<dbReference type="InterPro" id="IPR019783">
    <property type="entry name" value="SDO1/SBDS_N"/>
</dbReference>
<dbReference type="Proteomes" id="UP000002037">
    <property type="component" value="Unassembled WGS sequence"/>
</dbReference>
<feature type="domain" description="Ribosome maturation protein SDO1/SBDS N-terminal" evidence="2">
    <location>
        <begin position="7"/>
        <end position="98"/>
    </location>
</feature>
<dbReference type="VEuPathDB" id="FungiDB:CTRG_01691"/>
<dbReference type="KEGG" id="ctp:CTRG_01691"/>
<feature type="region of interest" description="Disordered" evidence="1">
    <location>
        <begin position="95"/>
        <end position="121"/>
    </location>
</feature>
<dbReference type="eggNOG" id="ENOG502S9SB">
    <property type="taxonomic scope" value="Eukaryota"/>
</dbReference>
<reference evidence="3 4" key="1">
    <citation type="journal article" date="2009" name="Nature">
        <title>Evolution of pathogenicity and sexual reproduction in eight Candida genomes.</title>
        <authorList>
            <person name="Butler G."/>
            <person name="Rasmussen M.D."/>
            <person name="Lin M.F."/>
            <person name="Santos M.A."/>
            <person name="Sakthikumar S."/>
            <person name="Munro C.A."/>
            <person name="Rheinbay E."/>
            <person name="Grabherr M."/>
            <person name="Forche A."/>
            <person name="Reedy J.L."/>
            <person name="Agrafioti I."/>
            <person name="Arnaud M.B."/>
            <person name="Bates S."/>
            <person name="Brown A.J."/>
            <person name="Brunke S."/>
            <person name="Costanzo M.C."/>
            <person name="Fitzpatrick D.A."/>
            <person name="de Groot P.W."/>
            <person name="Harris D."/>
            <person name="Hoyer L.L."/>
            <person name="Hube B."/>
            <person name="Klis F.M."/>
            <person name="Kodira C."/>
            <person name="Lennard N."/>
            <person name="Logue M.E."/>
            <person name="Martin R."/>
            <person name="Neiman A.M."/>
            <person name="Nikolaou E."/>
            <person name="Quail M.A."/>
            <person name="Quinn J."/>
            <person name="Santos M.C."/>
            <person name="Schmitzberger F.F."/>
            <person name="Sherlock G."/>
            <person name="Shah P."/>
            <person name="Silverstein K.A."/>
            <person name="Skrzypek M.S."/>
            <person name="Soll D."/>
            <person name="Staggs R."/>
            <person name="Stansfield I."/>
            <person name="Stumpf M.P."/>
            <person name="Sudbery P.E."/>
            <person name="Srikantha T."/>
            <person name="Zeng Q."/>
            <person name="Berman J."/>
            <person name="Berriman M."/>
            <person name="Heitman J."/>
            <person name="Gow N.A."/>
            <person name="Lorenz M.C."/>
            <person name="Birren B.W."/>
            <person name="Kellis M."/>
            <person name="Cuomo C.A."/>
        </authorList>
    </citation>
    <scope>NUCLEOTIDE SEQUENCE [LARGE SCALE GENOMIC DNA]</scope>
    <source>
        <strain evidence="4">ATCC MYA-3404 / T1</strain>
    </source>
</reference>
<name>C5M759_CANTT</name>
<gene>
    <name evidence="3" type="ORF">CTRG_01691</name>
</gene>